<protein>
    <recommendedName>
        <fullName evidence="10">Transglycosylase SLT domain-containing protein</fullName>
    </recommendedName>
</protein>
<dbReference type="PANTHER" id="PTHR37423">
    <property type="entry name" value="SOLUBLE LYTIC MUREIN TRANSGLYCOSYLASE-RELATED"/>
    <property type="match status" value="1"/>
</dbReference>
<dbReference type="Gene3D" id="3.90.70.10">
    <property type="entry name" value="Cysteine proteinases"/>
    <property type="match status" value="1"/>
</dbReference>
<dbReference type="GO" id="GO:0016020">
    <property type="term" value="C:membrane"/>
    <property type="evidence" value="ECO:0007669"/>
    <property type="project" value="InterPro"/>
</dbReference>
<accession>A0A2N5PAU1</accession>
<name>A0A2N5PAU1_MEDGN</name>
<dbReference type="PROSITE" id="PS00922">
    <property type="entry name" value="TRANSGLYCOSYLASE"/>
    <property type="match status" value="1"/>
</dbReference>
<dbReference type="Pfam" id="PF01464">
    <property type="entry name" value="SLT"/>
    <property type="match status" value="1"/>
</dbReference>
<dbReference type="GO" id="GO:0008933">
    <property type="term" value="F:peptidoglycan lytic transglycosylase activity"/>
    <property type="evidence" value="ECO:0007669"/>
    <property type="project" value="InterPro"/>
</dbReference>
<evidence type="ECO:0000313" key="8">
    <source>
        <dbReference type="Proteomes" id="UP000234891"/>
    </source>
</evidence>
<dbReference type="InterPro" id="IPR039564">
    <property type="entry name" value="Peptidase_C39-like"/>
</dbReference>
<evidence type="ECO:0000256" key="1">
    <source>
        <dbReference type="ARBA" id="ARBA00007734"/>
    </source>
</evidence>
<feature type="domain" description="Peptidase C39-like" evidence="5">
    <location>
        <begin position="543"/>
        <end position="677"/>
    </location>
</feature>
<evidence type="ECO:0000313" key="9">
    <source>
        <dbReference type="Proteomes" id="UP000235093"/>
    </source>
</evidence>
<keyword evidence="3" id="KW-0812">Transmembrane</keyword>
<feature type="transmembrane region" description="Helical" evidence="3">
    <location>
        <begin position="88"/>
        <end position="114"/>
    </location>
</feature>
<evidence type="ECO:0000256" key="3">
    <source>
        <dbReference type="SAM" id="Phobius"/>
    </source>
</evidence>
<dbReference type="EMBL" id="NIHT01000025">
    <property type="protein sequence ID" value="PLT72175.1"/>
    <property type="molecule type" value="Genomic_DNA"/>
</dbReference>
<dbReference type="GO" id="GO:0000270">
    <property type="term" value="P:peptidoglycan metabolic process"/>
    <property type="evidence" value="ECO:0007669"/>
    <property type="project" value="InterPro"/>
</dbReference>
<dbReference type="Pfam" id="PF13529">
    <property type="entry name" value="Peptidase_C39_2"/>
    <property type="match status" value="1"/>
</dbReference>
<proteinExistence type="inferred from homology"/>
<dbReference type="PANTHER" id="PTHR37423:SF2">
    <property type="entry name" value="MEMBRANE-BOUND LYTIC MUREIN TRANSGLYCOSYLASE C"/>
    <property type="match status" value="1"/>
</dbReference>
<dbReference type="Proteomes" id="UP000235093">
    <property type="component" value="Unassembled WGS sequence"/>
</dbReference>
<dbReference type="Proteomes" id="UP000234891">
    <property type="component" value="Unassembled WGS sequence"/>
</dbReference>
<dbReference type="EMBL" id="NIHS01000016">
    <property type="protein sequence ID" value="PLT72028.1"/>
    <property type="molecule type" value="Genomic_DNA"/>
</dbReference>
<dbReference type="AlphaFoldDB" id="A0A2N5PAU1"/>
<gene>
    <name evidence="7" type="ORF">CDL23_13545</name>
    <name evidence="6" type="ORF">CDL26_10080</name>
</gene>
<comment type="similarity">
    <text evidence="1">Belongs to the transglycosylase Slt family.</text>
</comment>
<evidence type="ECO:0000313" key="7">
    <source>
        <dbReference type="EMBL" id="PLT72175.1"/>
    </source>
</evidence>
<organism evidence="7 9">
    <name type="scientific">Mediterraneibacter gnavus</name>
    <name type="common">Ruminococcus gnavus</name>
    <dbReference type="NCBI Taxonomy" id="33038"/>
    <lineage>
        <taxon>Bacteria</taxon>
        <taxon>Bacillati</taxon>
        <taxon>Bacillota</taxon>
        <taxon>Clostridia</taxon>
        <taxon>Lachnospirales</taxon>
        <taxon>Lachnospiraceae</taxon>
        <taxon>Mediterraneibacter</taxon>
    </lineage>
</organism>
<evidence type="ECO:0000313" key="6">
    <source>
        <dbReference type="EMBL" id="PLT72028.1"/>
    </source>
</evidence>
<dbReference type="InterPro" id="IPR008258">
    <property type="entry name" value="Transglycosylase_SLT_dom_1"/>
</dbReference>
<dbReference type="InterPro" id="IPR023346">
    <property type="entry name" value="Lysozyme-like_dom_sf"/>
</dbReference>
<feature type="region of interest" description="Disordered" evidence="2">
    <location>
        <begin position="1"/>
        <end position="21"/>
    </location>
</feature>
<feature type="domain" description="Transglycosylase SLT" evidence="4">
    <location>
        <begin position="236"/>
        <end position="334"/>
    </location>
</feature>
<sequence length="710" mass="77177">MAEERQDTSPLDSTANAAMQTAKTAKQAKQIADGVKSAKNAAKGTQAASSIATASGGSVAGSTIGTAVAGPLGTVIGFLVTNKTFQRIVAGVMAGILMFLFIIVNFIGILFSYLGFMDANSFVNEAQSKELSAIRSRIEQILEVEEYQTELLSIISQEHGKKLQEIQADYEANYKEHKLTIIDEYETRLKENLPYYIGILLMQKWDSTTEKSFLGYSGGFDADLDTDLSSPYDAFFEEAANTYNVPVALLIAMGKVESNFDPNVESSAGAIGIMQLMPGTAASLGVTNPYDPKQNIMGGAKYVAELIGMFQGHANALELVIAGYNAGPQAVINAGYQIPPYAETQNHVKKVMGYIQILEQPGGTGNLSDAEESPEELEKAYQLLKNAVTEYAPQFFSWSVTNTTEQSSVKTIYYIVTEVGRTEITKETYLALTESGQNVQMEEQEVQESTVEYTLALLLNSQLSQNGSRYEYKYVLDQGTFEIVLRVLQIMQDGIDALKKAIFSLFSWTDFVTGGGIDDSITGNIDVTGDKIRYDTVEDCVKEVTYFNQTEEPWASLPYGTSNVGAAGCGPTSLAIVISTFTGQNVTPEITKTFAEQNGEYVPNVGTSHSFVKNAATHWGLTCERVGKDRMDYVVESLKDGKLVVEICEAYTITGGSSGHFIVLTGVTADGYITIADCASRERTGKLYSVETIKSYGRDLSEGAFWIIGK</sequence>
<dbReference type="CDD" id="cd00254">
    <property type="entry name" value="LT-like"/>
    <property type="match status" value="1"/>
</dbReference>
<evidence type="ECO:0000259" key="4">
    <source>
        <dbReference type="Pfam" id="PF01464"/>
    </source>
</evidence>
<feature type="transmembrane region" description="Helical" evidence="3">
    <location>
        <begin position="59"/>
        <end position="81"/>
    </location>
</feature>
<dbReference type="RefSeq" id="WP_101870853.1">
    <property type="nucleotide sequence ID" value="NZ_NIHS01000016.1"/>
</dbReference>
<evidence type="ECO:0000259" key="5">
    <source>
        <dbReference type="Pfam" id="PF13529"/>
    </source>
</evidence>
<comment type="caution">
    <text evidence="7">The sequence shown here is derived from an EMBL/GenBank/DDBJ whole genome shotgun (WGS) entry which is preliminary data.</text>
</comment>
<dbReference type="SUPFAM" id="SSF53955">
    <property type="entry name" value="Lysozyme-like"/>
    <property type="match status" value="1"/>
</dbReference>
<dbReference type="Gene3D" id="1.10.530.10">
    <property type="match status" value="1"/>
</dbReference>
<dbReference type="InterPro" id="IPR000189">
    <property type="entry name" value="Transglyc_AS"/>
</dbReference>
<keyword evidence="3" id="KW-0472">Membrane</keyword>
<evidence type="ECO:0008006" key="10">
    <source>
        <dbReference type="Google" id="ProtNLM"/>
    </source>
</evidence>
<keyword evidence="3" id="KW-1133">Transmembrane helix</keyword>
<evidence type="ECO:0000256" key="2">
    <source>
        <dbReference type="SAM" id="MobiDB-lite"/>
    </source>
</evidence>
<reference evidence="8 9" key="1">
    <citation type="journal article" date="2017" name="Genome Med.">
        <title>A novel Ruminococcus gnavus clade enriched in inflammatory bowel disease patients.</title>
        <authorList>
            <person name="Hall A.B."/>
            <person name="Yassour M."/>
            <person name="Sauk J."/>
            <person name="Garner A."/>
            <person name="Jiang X."/>
            <person name="Arthur T."/>
            <person name="Lagoudas G.K."/>
            <person name="Vatanen T."/>
            <person name="Fornelos N."/>
            <person name="Wilson R."/>
            <person name="Bertha M."/>
            <person name="Cohen M."/>
            <person name="Garber J."/>
            <person name="Khalili H."/>
            <person name="Gevers D."/>
            <person name="Ananthakrishnan A.N."/>
            <person name="Kugathasan S."/>
            <person name="Lander E.S."/>
            <person name="Blainey P."/>
            <person name="Vlamakis H."/>
            <person name="Xavier R.J."/>
            <person name="Huttenhower C."/>
        </authorList>
    </citation>
    <scope>NUCLEOTIDE SEQUENCE [LARGE SCALE GENOMIC DNA]</scope>
    <source>
        <strain evidence="6 8">RJX1124</strain>
        <strain evidence="7 9">RJX1125</strain>
    </source>
</reference>